<evidence type="ECO:0000256" key="1">
    <source>
        <dbReference type="ARBA" id="ARBA00022485"/>
    </source>
</evidence>
<evidence type="ECO:0000256" key="7">
    <source>
        <dbReference type="HAMAP-Rule" id="MF_00701"/>
    </source>
</evidence>
<dbReference type="CDD" id="cd06560">
    <property type="entry name" value="PriL"/>
    <property type="match status" value="1"/>
</dbReference>
<dbReference type="OrthoDB" id="46081at2157"/>
<dbReference type="HOGENOM" id="CLU_691913_0_0_2"/>
<feature type="coiled-coil region" evidence="8">
    <location>
        <begin position="197"/>
        <end position="228"/>
    </location>
</feature>
<protein>
    <recommendedName>
        <fullName evidence="7">DNA primase large subunit PriL</fullName>
    </recommendedName>
</protein>
<reference evidence="10 11" key="1">
    <citation type="submission" date="2014-02" db="EMBL/GenBank/DDBJ databases">
        <title>Genome Sequence of an Hyperthermophilic Archaeon, Thermococcus nautili 30-1, producing viral vesicles.</title>
        <authorList>
            <person name="Oberto J."/>
            <person name="Gaudin M."/>
            <person name="Cossu M."/>
            <person name="Gorlas A."/>
            <person name="Slesarev A."/>
            <person name="Marguet E."/>
            <person name="Forterre P."/>
        </authorList>
    </citation>
    <scope>NUCLEOTIDE SEQUENCE [LARGE SCALE GENOMIC DNA]</scope>
    <source>
        <strain evidence="10 11">30-1</strain>
    </source>
</reference>
<dbReference type="Proteomes" id="UP000019434">
    <property type="component" value="Chromosome"/>
</dbReference>
<accession>W8NV37</accession>
<dbReference type="SUPFAM" id="SSF140914">
    <property type="entry name" value="PriB N-terminal domain-like"/>
    <property type="match status" value="1"/>
</dbReference>
<dbReference type="Gene3D" id="3.30.200.260">
    <property type="match status" value="1"/>
</dbReference>
<evidence type="ECO:0000313" key="11">
    <source>
        <dbReference type="Proteomes" id="UP000019434"/>
    </source>
</evidence>
<evidence type="ECO:0000256" key="8">
    <source>
        <dbReference type="SAM" id="Coils"/>
    </source>
</evidence>
<keyword evidence="11" id="KW-1185">Reference proteome</keyword>
<keyword evidence="3 7" id="KW-0235">DNA replication</keyword>
<dbReference type="GO" id="GO:0003899">
    <property type="term" value="F:DNA-directed RNA polymerase activity"/>
    <property type="evidence" value="ECO:0007669"/>
    <property type="project" value="InterPro"/>
</dbReference>
<comment type="subunit">
    <text evidence="7">Heterodimer of a small subunit (PriS) and a large subunit (PriL).</text>
</comment>
<keyword evidence="4 7" id="KW-0479">Metal-binding</keyword>
<dbReference type="AlphaFoldDB" id="W8NV37"/>
<dbReference type="HAMAP" id="MF_00701">
    <property type="entry name" value="DNA_primase_lrg_arc"/>
    <property type="match status" value="1"/>
</dbReference>
<evidence type="ECO:0000256" key="3">
    <source>
        <dbReference type="ARBA" id="ARBA00022705"/>
    </source>
</evidence>
<evidence type="ECO:0000256" key="6">
    <source>
        <dbReference type="ARBA" id="ARBA00023014"/>
    </source>
</evidence>
<feature type="binding site" evidence="7">
    <location>
        <position position="355"/>
    </location>
    <ligand>
        <name>[4Fe-4S] cluster</name>
        <dbReference type="ChEBI" id="CHEBI:49883"/>
    </ligand>
</feature>
<comment type="cofactor">
    <cofactor evidence="7">
        <name>[4Fe-4S] cluster</name>
        <dbReference type="ChEBI" id="CHEBI:49883"/>
    </cofactor>
    <text evidence="7">Binds 1 [4Fe-4S] cluster.</text>
</comment>
<organism evidence="10 11">
    <name type="scientific">Thermococcus nautili</name>
    <dbReference type="NCBI Taxonomy" id="195522"/>
    <lineage>
        <taxon>Archaea</taxon>
        <taxon>Methanobacteriati</taxon>
        <taxon>Methanobacteriota</taxon>
        <taxon>Thermococci</taxon>
        <taxon>Thermococcales</taxon>
        <taxon>Thermococcaceae</taxon>
        <taxon>Thermococcus</taxon>
    </lineage>
</organism>
<comment type="similarity">
    <text evidence="7">Belongs to the eukaryotic-type primase large subunit family.</text>
</comment>
<proteinExistence type="inferred from homology"/>
<dbReference type="Pfam" id="PF04104">
    <property type="entry name" value="DNA_primase_lrg"/>
    <property type="match status" value="1"/>
</dbReference>
<evidence type="ECO:0000256" key="5">
    <source>
        <dbReference type="ARBA" id="ARBA00023004"/>
    </source>
</evidence>
<feature type="domain" description="DNA primase large subunit C-terminal" evidence="9">
    <location>
        <begin position="238"/>
        <end position="372"/>
    </location>
</feature>
<feature type="binding site" evidence="7">
    <location>
        <position position="366"/>
    </location>
    <ligand>
        <name>[4Fe-4S] cluster</name>
        <dbReference type="ChEBI" id="CHEBI:49883"/>
    </ligand>
</feature>
<keyword evidence="6 7" id="KW-0411">Iron-sulfur</keyword>
<dbReference type="GO" id="GO:0051539">
    <property type="term" value="F:4 iron, 4 sulfur cluster binding"/>
    <property type="evidence" value="ECO:0007669"/>
    <property type="project" value="UniProtKB-UniRule"/>
</dbReference>
<evidence type="ECO:0000256" key="4">
    <source>
        <dbReference type="ARBA" id="ARBA00022723"/>
    </source>
</evidence>
<comment type="function">
    <text evidence="7">Regulatory subunit of DNA primase, an RNA polymerase that catalyzes the synthesis of short RNA molecules used as primers for DNA polymerase during DNA replication. Stabilizes and modulates the activity of the small subunit, increasing the rate of DNA synthesis, and conferring RNA synthesis capability. The DNA polymerase activity may enable DNA primase to also catalyze primer extension after primer synthesis. May also play a role in DNA repair.</text>
</comment>
<dbReference type="RefSeq" id="WP_042691246.1">
    <property type="nucleotide sequence ID" value="NZ_CP007264.1"/>
</dbReference>
<keyword evidence="1 7" id="KW-0004">4Fe-4S</keyword>
<keyword evidence="2 7" id="KW-0639">Primosome</keyword>
<evidence type="ECO:0000256" key="2">
    <source>
        <dbReference type="ARBA" id="ARBA00022515"/>
    </source>
</evidence>
<dbReference type="GO" id="GO:1990077">
    <property type="term" value="C:primosome complex"/>
    <property type="evidence" value="ECO:0007669"/>
    <property type="project" value="UniProtKB-KW"/>
</dbReference>
<keyword evidence="5 7" id="KW-0408">Iron</keyword>
<dbReference type="KEGG" id="tnu:BD01_1431"/>
<dbReference type="Gene3D" id="1.20.930.50">
    <property type="match status" value="1"/>
</dbReference>
<dbReference type="eggNOG" id="arCOG03013">
    <property type="taxonomic scope" value="Archaea"/>
</dbReference>
<keyword evidence="8" id="KW-0175">Coiled coil</keyword>
<evidence type="ECO:0000313" key="10">
    <source>
        <dbReference type="EMBL" id="AHL23042.1"/>
    </source>
</evidence>
<gene>
    <name evidence="7" type="primary">priL</name>
    <name evidence="10" type="ORF">BD01_1431</name>
</gene>
<sequence>MSDPFGRDAQELIRREFGDVLTLLERIPSSIDPDEALSLVGWMLKSNEPPGELLRTDPLEELRDLFRFYALLGALAFSPYGIEAEFVKKATAKLYRARIERKGSLEGSLLKIEPTEGIPERDRKILERAMDRSLPEDEREKLKLKYRMHLSEFLELWEGSLKEVYVRKGYAYLRWDEALKLWEMAFERRFDKAVSLLADVRDELPEFYEELKEKLEELAGEYFKERLEKLGKVGAKPLRFDLFPPCVKEALKGVPAGMRNYAITVLLTSFLSYARICPNPPRKDVRVKDCVSDLRVIEEEILPVIIEAGNRCKPPLFEDQPHEIKNIWYHLGFGLTDKPTLEDSGNSTWYFPPNCDKIRANAPQLCKPDRYCRGVKNPLTYYLRRLAREERSETGEGGEEGG</sequence>
<feature type="binding site" evidence="7">
    <location>
        <position position="372"/>
    </location>
    <ligand>
        <name>[4Fe-4S] cluster</name>
        <dbReference type="ChEBI" id="CHEBI:49883"/>
    </ligand>
</feature>
<dbReference type="STRING" id="195522.BD01_1431"/>
<dbReference type="EMBL" id="CP007264">
    <property type="protein sequence ID" value="AHL23042.1"/>
    <property type="molecule type" value="Genomic_DNA"/>
</dbReference>
<dbReference type="NCBIfam" id="NF003051">
    <property type="entry name" value="PRK03968.1"/>
    <property type="match status" value="1"/>
</dbReference>
<name>W8NV37_9EURY</name>
<evidence type="ECO:0000259" key="9">
    <source>
        <dbReference type="Pfam" id="PF04104"/>
    </source>
</evidence>
<dbReference type="GO" id="GO:0006269">
    <property type="term" value="P:DNA replication, synthesis of primer"/>
    <property type="evidence" value="ECO:0007669"/>
    <property type="project" value="UniProtKB-UniRule"/>
</dbReference>
<dbReference type="GO" id="GO:0046872">
    <property type="term" value="F:metal ion binding"/>
    <property type="evidence" value="ECO:0007669"/>
    <property type="project" value="UniProtKB-KW"/>
</dbReference>
<dbReference type="Pfam" id="PF26466">
    <property type="entry name" value="DNA_primase_lrg_N"/>
    <property type="match status" value="1"/>
</dbReference>
<dbReference type="GeneID" id="82170487"/>
<dbReference type="InterPro" id="IPR058560">
    <property type="entry name" value="DNA_primase_C"/>
</dbReference>
<dbReference type="InterPro" id="IPR023642">
    <property type="entry name" value="DNA_primase_lsu_PriL"/>
</dbReference>
<feature type="binding site" evidence="7">
    <location>
        <position position="246"/>
    </location>
    <ligand>
        <name>[4Fe-4S] cluster</name>
        <dbReference type="ChEBI" id="CHEBI:49883"/>
    </ligand>
</feature>